<dbReference type="EMBL" id="JBBMEW010000006">
    <property type="protein sequence ID" value="MEQ2526954.1"/>
    <property type="molecule type" value="Genomic_DNA"/>
</dbReference>
<evidence type="ECO:0000313" key="2">
    <source>
        <dbReference type="Proteomes" id="UP001439875"/>
    </source>
</evidence>
<protein>
    <submittedName>
        <fullName evidence="1">Histidine phosphatase family protein</fullName>
        <ecNumber evidence="1">3.1.3.-</ecNumber>
    </submittedName>
</protein>
<dbReference type="Proteomes" id="UP001439875">
    <property type="component" value="Unassembled WGS sequence"/>
</dbReference>
<gene>
    <name evidence="1" type="ORF">WMO40_09595</name>
</gene>
<dbReference type="EC" id="3.1.3.-" evidence="1"/>
<reference evidence="1" key="1">
    <citation type="submission" date="2024-03" db="EMBL/GenBank/DDBJ databases">
        <title>Human intestinal bacterial collection.</title>
        <authorList>
            <person name="Pauvert C."/>
            <person name="Hitch T.C.A."/>
            <person name="Clavel T."/>
        </authorList>
    </citation>
    <scope>NUCLEOTIDE SEQUENCE</scope>
    <source>
        <strain evidence="1">CLA-AA-H227</strain>
    </source>
</reference>
<proteinExistence type="predicted"/>
<name>A0ACC6SAA4_9BACI</name>
<evidence type="ECO:0000313" key="1">
    <source>
        <dbReference type="EMBL" id="MEQ2526954.1"/>
    </source>
</evidence>
<accession>A0ACC6SAA4</accession>
<comment type="caution">
    <text evidence="1">The sequence shown here is derived from an EMBL/GenBank/DDBJ whole genome shotgun (WGS) entry which is preliminary data.</text>
</comment>
<keyword evidence="1" id="KW-0378">Hydrolase</keyword>
<keyword evidence="2" id="KW-1185">Reference proteome</keyword>
<sequence length="188" mass="21674">MSTFVYMVRHGESPKEGNERIRGLTEKGYLDAQRVTDILKEEEIDVVVSSPYIRSILTVEKLAQQIGQKVIVSEDLKERIFSSNNNRVPDIELLPLLEKSFSESNFSLDGGESNADCQRRAMKVLEKLLETYRDKKVVIGTHGAVMTLMMGYFDSTYDLNFLHSTSKPDIYRMEFKEKELVNVQRLWV</sequence>
<organism evidence="1 2">
    <name type="scientific">Robertmurraya yapensis</name>
    <name type="common">ex Hitch et al 2024</name>
    <dbReference type="NCBI Taxonomy" id="3133160"/>
    <lineage>
        <taxon>Bacteria</taxon>
        <taxon>Bacillati</taxon>
        <taxon>Bacillota</taxon>
        <taxon>Bacilli</taxon>
        <taxon>Bacillales</taxon>
        <taxon>Bacillaceae</taxon>
        <taxon>Robertmurraya</taxon>
    </lineage>
</organism>